<dbReference type="SUPFAM" id="SSF55347">
    <property type="entry name" value="Glyceraldehyde-3-phosphate dehydrogenase-like, C-terminal domain"/>
    <property type="match status" value="1"/>
</dbReference>
<sequence>MRCFQATGRADVRLVEINPELRRTVAERYGISANYADLDSALQERPDIAVVATPAQTHIPIATRLAEAGVHLLIEKPLSTSEAGIDQLQAIVSAQNLVAGVAYVHRAHPLLQAMRQAILDRRFGRPVELVVVTGQNFPTYRPAYRTIYYNDHATGGGAIQDALTHLLNAGEWLVGPIERLVADAAHQVLEGVQVEDTAHVLARQGGVLASYSLNQHQWPNELTITVVCEQGAARYESHAHRWRWMKANEETWHDESIAPLERDTLFIAQASAFLDAVEGRRAPLCSLAEGRQTLRVNLAALASVKSQSWQSVES</sequence>
<reference evidence="3" key="1">
    <citation type="submission" date="2024-05" db="EMBL/GenBank/DDBJ databases">
        <title>Planctomycetes of the genus Singulisphaera possess chitinolytic capabilities.</title>
        <authorList>
            <person name="Ivanova A."/>
        </authorList>
    </citation>
    <scope>NUCLEOTIDE SEQUENCE</scope>
    <source>
        <strain evidence="3">Ch08T</strain>
    </source>
</reference>
<evidence type="ECO:0000313" key="3">
    <source>
        <dbReference type="EMBL" id="XBH05131.1"/>
    </source>
</evidence>
<dbReference type="InterPro" id="IPR055170">
    <property type="entry name" value="GFO_IDH_MocA-like_dom"/>
</dbReference>
<dbReference type="Gene3D" id="3.30.360.10">
    <property type="entry name" value="Dihydrodipicolinate Reductase, domain 2"/>
    <property type="match status" value="1"/>
</dbReference>
<organism evidence="3">
    <name type="scientific">Singulisphaera sp. Ch08</name>
    <dbReference type="NCBI Taxonomy" id="3120278"/>
    <lineage>
        <taxon>Bacteria</taxon>
        <taxon>Pseudomonadati</taxon>
        <taxon>Planctomycetota</taxon>
        <taxon>Planctomycetia</taxon>
        <taxon>Isosphaerales</taxon>
        <taxon>Isosphaeraceae</taxon>
        <taxon>Singulisphaera</taxon>
    </lineage>
</organism>
<dbReference type="InterPro" id="IPR000683">
    <property type="entry name" value="Gfo/Idh/MocA-like_OxRdtase_N"/>
</dbReference>
<proteinExistence type="predicted"/>
<protein>
    <submittedName>
        <fullName evidence="3">Gfo/Idh/MocA family oxidoreductase</fullName>
    </submittedName>
</protein>
<evidence type="ECO:0000259" key="1">
    <source>
        <dbReference type="Pfam" id="PF01408"/>
    </source>
</evidence>
<dbReference type="EMBL" id="CP155447">
    <property type="protein sequence ID" value="XBH05131.1"/>
    <property type="molecule type" value="Genomic_DNA"/>
</dbReference>
<dbReference type="PANTHER" id="PTHR43377">
    <property type="entry name" value="BILIVERDIN REDUCTASE A"/>
    <property type="match status" value="1"/>
</dbReference>
<accession>A0AAU7CKG6</accession>
<name>A0AAU7CKG6_9BACT</name>
<dbReference type="InterPro" id="IPR036291">
    <property type="entry name" value="NAD(P)-bd_dom_sf"/>
</dbReference>
<dbReference type="SUPFAM" id="SSF51735">
    <property type="entry name" value="NAD(P)-binding Rossmann-fold domains"/>
    <property type="match status" value="1"/>
</dbReference>
<gene>
    <name evidence="3" type="ORF">V5E97_03675</name>
</gene>
<dbReference type="Pfam" id="PF01408">
    <property type="entry name" value="GFO_IDH_MocA"/>
    <property type="match status" value="1"/>
</dbReference>
<dbReference type="AlphaFoldDB" id="A0AAU7CKG6"/>
<dbReference type="RefSeq" id="WP_406697932.1">
    <property type="nucleotide sequence ID" value="NZ_CP155447.1"/>
</dbReference>
<evidence type="ECO:0000259" key="2">
    <source>
        <dbReference type="Pfam" id="PF22725"/>
    </source>
</evidence>
<dbReference type="GO" id="GO:0000166">
    <property type="term" value="F:nucleotide binding"/>
    <property type="evidence" value="ECO:0007669"/>
    <property type="project" value="InterPro"/>
</dbReference>
<feature type="domain" description="Gfo/Idh/MocA-like oxidoreductase N-terminal" evidence="1">
    <location>
        <begin position="13"/>
        <end position="102"/>
    </location>
</feature>
<dbReference type="Pfam" id="PF22725">
    <property type="entry name" value="GFO_IDH_MocA_C3"/>
    <property type="match status" value="1"/>
</dbReference>
<dbReference type="Gene3D" id="3.40.50.720">
    <property type="entry name" value="NAD(P)-binding Rossmann-like Domain"/>
    <property type="match status" value="1"/>
</dbReference>
<dbReference type="PANTHER" id="PTHR43377:SF1">
    <property type="entry name" value="BILIVERDIN REDUCTASE A"/>
    <property type="match status" value="1"/>
</dbReference>
<feature type="domain" description="GFO/IDH/MocA-like oxidoreductase" evidence="2">
    <location>
        <begin position="112"/>
        <end position="233"/>
    </location>
</feature>
<dbReference type="InterPro" id="IPR051450">
    <property type="entry name" value="Gfo/Idh/MocA_Oxidoreductases"/>
</dbReference>